<name>A0A0V8GGV8_9BACL</name>
<organism evidence="1 2">
    <name type="scientific">Exiguobacterium indicum</name>
    <dbReference type="NCBI Taxonomy" id="296995"/>
    <lineage>
        <taxon>Bacteria</taxon>
        <taxon>Bacillati</taxon>
        <taxon>Bacillota</taxon>
        <taxon>Bacilli</taxon>
        <taxon>Bacillales</taxon>
        <taxon>Bacillales Family XII. Incertae Sedis</taxon>
        <taxon>Exiguobacterium</taxon>
    </lineage>
</organism>
<dbReference type="RefSeq" id="WP_058265206.1">
    <property type="nucleotide sequence ID" value="NZ_FMYN01000002.1"/>
</dbReference>
<accession>A0A0V8GGV8</accession>
<gene>
    <name evidence="1" type="ORF">AS033_08645</name>
</gene>
<comment type="caution">
    <text evidence="1">The sequence shown here is derived from an EMBL/GenBank/DDBJ whole genome shotgun (WGS) entry which is preliminary data.</text>
</comment>
<sequence length="265" mass="30444">MHFDQALHLLQQLGPSMEQKGLRIATRFYDSLEATYEEELRALREAGAQDGTRALRILRLSQLLNQITNQHESSELFKLILLNEINQTKSFLLTYPDIISREILKAIQVEYALEEDAPLLQAWAIVHHQLVDTCRHFCKYRRAENWRQQDILLIAEEHHLGAVIDEARHALLSGRKTTLLHVSAEELAERMLANVLSLTTKGMVVHHIRQEGWEQQMHEFLTMITANDPIVFVSGSTNFIEEIQQRLDPLPVLFGPFVAANQLPS</sequence>
<evidence type="ECO:0000313" key="2">
    <source>
        <dbReference type="Proteomes" id="UP000053797"/>
    </source>
</evidence>
<dbReference type="EMBL" id="LNQL01000002">
    <property type="protein sequence ID" value="KSU49426.1"/>
    <property type="molecule type" value="Genomic_DNA"/>
</dbReference>
<proteinExistence type="predicted"/>
<protein>
    <submittedName>
        <fullName evidence="1">Uncharacterized protein</fullName>
    </submittedName>
</protein>
<reference evidence="1 2" key="1">
    <citation type="journal article" date="2015" name="Int. J. Syst. Evol. Microbiol.">
        <title>Exiguobacterium enclense sp. nov., isolated from sediment.</title>
        <authorList>
            <person name="Dastager S.G."/>
            <person name="Mawlankar R."/>
            <person name="Sonalkar V.V."/>
            <person name="Thorat M.N."/>
            <person name="Mual P."/>
            <person name="Verma A."/>
            <person name="Krishnamurthi S."/>
            <person name="Tang S.K."/>
            <person name="Li W.J."/>
        </authorList>
    </citation>
    <scope>NUCLEOTIDE SEQUENCE [LARGE SCALE GENOMIC DNA]</scope>
    <source>
        <strain evidence="1 2">NIO-1109</strain>
    </source>
</reference>
<dbReference type="AlphaFoldDB" id="A0A0V8GGV8"/>
<dbReference type="Proteomes" id="UP000053797">
    <property type="component" value="Unassembled WGS sequence"/>
</dbReference>
<evidence type="ECO:0000313" key="1">
    <source>
        <dbReference type="EMBL" id="KSU49426.1"/>
    </source>
</evidence>
<dbReference type="OrthoDB" id="2356234at2"/>